<dbReference type="AlphaFoldDB" id="A0A0S7XKR3"/>
<protein>
    <recommendedName>
        <fullName evidence="3">Big-1 domain-containing protein</fullName>
    </recommendedName>
</protein>
<evidence type="ECO:0000313" key="2">
    <source>
        <dbReference type="Proteomes" id="UP000051861"/>
    </source>
</evidence>
<name>A0A0S7XKR3_UNCSA</name>
<sequence>MLIVSGPPASVTIWPYPQTLLADGVSKGDVRVEVLDVNDNFVLNQTPVEMKTTFGSVLSGATSDGCYASVFETELISEVLKQDYSVTNPNLDDGIGAVNVLTAKSGFVSTSVNVTFLTANTYSKNCEIDIEASVPHGFTVPVVVIIKDRYGNPLGGHHIIADNTNTFGGTVAGEAYTNEFGEATGFTFTATSDLGVENGMVSFCDEDPRGGVCIATKIEISDD</sequence>
<dbReference type="EMBL" id="LIZX01000248">
    <property type="protein sequence ID" value="KPJ63029.1"/>
    <property type="molecule type" value="Genomic_DNA"/>
</dbReference>
<evidence type="ECO:0008006" key="3">
    <source>
        <dbReference type="Google" id="ProtNLM"/>
    </source>
</evidence>
<comment type="caution">
    <text evidence="1">The sequence shown here is derived from an EMBL/GenBank/DDBJ whole genome shotgun (WGS) entry which is preliminary data.</text>
</comment>
<organism evidence="1 2">
    <name type="scientific">candidate division WOR-1 bacterium DG_54_3</name>
    <dbReference type="NCBI Taxonomy" id="1703775"/>
    <lineage>
        <taxon>Bacteria</taxon>
        <taxon>Bacillati</taxon>
        <taxon>Saganbacteria</taxon>
    </lineage>
</organism>
<dbReference type="Proteomes" id="UP000051861">
    <property type="component" value="Unassembled WGS sequence"/>
</dbReference>
<evidence type="ECO:0000313" key="1">
    <source>
        <dbReference type="EMBL" id="KPJ63029.1"/>
    </source>
</evidence>
<gene>
    <name evidence="1" type="ORF">AMJ44_14885</name>
</gene>
<proteinExistence type="predicted"/>
<accession>A0A0S7XKR3</accession>
<reference evidence="1 2" key="1">
    <citation type="journal article" date="2015" name="Microbiome">
        <title>Genomic resolution of linkages in carbon, nitrogen, and sulfur cycling among widespread estuary sediment bacteria.</title>
        <authorList>
            <person name="Baker B.J."/>
            <person name="Lazar C.S."/>
            <person name="Teske A.P."/>
            <person name="Dick G.J."/>
        </authorList>
    </citation>
    <scope>NUCLEOTIDE SEQUENCE [LARGE SCALE GENOMIC DNA]</scope>
    <source>
        <strain evidence="1">DG_54_3</strain>
    </source>
</reference>